<dbReference type="GO" id="GO:0043565">
    <property type="term" value="F:sequence-specific DNA binding"/>
    <property type="evidence" value="ECO:0007669"/>
    <property type="project" value="InterPro"/>
</dbReference>
<dbReference type="GO" id="GO:0003700">
    <property type="term" value="F:DNA-binding transcription factor activity"/>
    <property type="evidence" value="ECO:0007669"/>
    <property type="project" value="InterPro"/>
</dbReference>
<dbReference type="PROSITE" id="PS01124">
    <property type="entry name" value="HTH_ARAC_FAMILY_2"/>
    <property type="match status" value="1"/>
</dbReference>
<dbReference type="InterPro" id="IPR018060">
    <property type="entry name" value="HTH_AraC"/>
</dbReference>
<dbReference type="Pfam" id="PF12833">
    <property type="entry name" value="HTH_18"/>
    <property type="match status" value="1"/>
</dbReference>
<reference evidence="5" key="1">
    <citation type="submission" date="2024-07" db="EMBL/GenBank/DDBJ databases">
        <title>Complete genome sequence of Prevotella sp. YM-2024 GTC17253.</title>
        <authorList>
            <person name="Hayashi M."/>
            <person name="Muto Y."/>
            <person name="Tanaka K."/>
            <person name="Niwa H."/>
        </authorList>
    </citation>
    <scope>NUCLEOTIDE SEQUENCE</scope>
    <source>
        <strain evidence="5">GTC17253</strain>
    </source>
</reference>
<dbReference type="SMART" id="SM00342">
    <property type="entry name" value="HTH_ARAC"/>
    <property type="match status" value="1"/>
</dbReference>
<organism evidence="5">
    <name type="scientific">Prevotella sp. GTC17253</name>
    <dbReference type="NCBI Taxonomy" id="3236793"/>
    <lineage>
        <taxon>Bacteria</taxon>
        <taxon>Pseudomonadati</taxon>
        <taxon>Bacteroidota</taxon>
        <taxon>Bacteroidia</taxon>
        <taxon>Bacteroidales</taxon>
        <taxon>Prevotellaceae</taxon>
        <taxon>Prevotella</taxon>
    </lineage>
</organism>
<protein>
    <submittedName>
        <fullName evidence="5">Helix-turn-helix domain-containing protein</fullName>
    </submittedName>
</protein>
<evidence type="ECO:0000256" key="2">
    <source>
        <dbReference type="ARBA" id="ARBA00023125"/>
    </source>
</evidence>
<evidence type="ECO:0000256" key="3">
    <source>
        <dbReference type="ARBA" id="ARBA00023163"/>
    </source>
</evidence>
<evidence type="ECO:0000256" key="1">
    <source>
        <dbReference type="ARBA" id="ARBA00023015"/>
    </source>
</evidence>
<keyword evidence="2" id="KW-0238">DNA-binding</keyword>
<evidence type="ECO:0000313" key="5">
    <source>
        <dbReference type="EMBL" id="BFO71351.1"/>
    </source>
</evidence>
<dbReference type="PANTHER" id="PTHR43280">
    <property type="entry name" value="ARAC-FAMILY TRANSCRIPTIONAL REGULATOR"/>
    <property type="match status" value="1"/>
</dbReference>
<keyword evidence="1" id="KW-0805">Transcription regulation</keyword>
<gene>
    <name evidence="5" type="ORF">GTC17253_13170</name>
</gene>
<dbReference type="InterPro" id="IPR009057">
    <property type="entry name" value="Homeodomain-like_sf"/>
</dbReference>
<dbReference type="EMBL" id="AP035785">
    <property type="protein sequence ID" value="BFO71351.1"/>
    <property type="molecule type" value="Genomic_DNA"/>
</dbReference>
<proteinExistence type="predicted"/>
<accession>A0AB33IUT2</accession>
<sequence length="309" mass="34997">MRSEMGQKSRVRDLRQAVADVQDESTIEIGYSDSDIMLIDNIRALSEPDPIRVDMNAIAFCKQGRMQGLLDGVPVTIGRGEAIICAPNAMIDNVMVSPDFECAALCITTNGLRNILHSNMNVWTQAVYVNRISKVKLSEQDDMFYQQFYNLLGLCIDAGAQSTAWKPFRGELVQTLIKCALLGLCTLLTSSMDNVPEKHQATDSIFSRFISLLQNSEIKHRPVEEYAQELFISPKYLTVICKKQSGKTANDWIREYTLADINYYLRSTDFSAKEIAHKTGFLNVSFFGKYVKEHCGMPPMKYREMLRKT</sequence>
<feature type="domain" description="HTH araC/xylS-type" evidence="4">
    <location>
        <begin position="207"/>
        <end position="305"/>
    </location>
</feature>
<dbReference type="PANTHER" id="PTHR43280:SF32">
    <property type="entry name" value="TRANSCRIPTIONAL REGULATORY PROTEIN"/>
    <property type="match status" value="1"/>
</dbReference>
<evidence type="ECO:0000259" key="4">
    <source>
        <dbReference type="PROSITE" id="PS01124"/>
    </source>
</evidence>
<dbReference type="AlphaFoldDB" id="A0AB33IUT2"/>
<keyword evidence="3" id="KW-0804">Transcription</keyword>
<dbReference type="SUPFAM" id="SSF46689">
    <property type="entry name" value="Homeodomain-like"/>
    <property type="match status" value="1"/>
</dbReference>
<name>A0AB33IUT2_9BACT</name>
<dbReference type="Gene3D" id="1.10.10.60">
    <property type="entry name" value="Homeodomain-like"/>
    <property type="match status" value="1"/>
</dbReference>